<organism evidence="1 2">
    <name type="scientific">Cymbomonas tetramitiformis</name>
    <dbReference type="NCBI Taxonomy" id="36881"/>
    <lineage>
        <taxon>Eukaryota</taxon>
        <taxon>Viridiplantae</taxon>
        <taxon>Chlorophyta</taxon>
        <taxon>Pyramimonadophyceae</taxon>
        <taxon>Pyramimonadales</taxon>
        <taxon>Pyramimonadaceae</taxon>
        <taxon>Cymbomonas</taxon>
    </lineage>
</organism>
<dbReference type="Proteomes" id="UP001190700">
    <property type="component" value="Unassembled WGS sequence"/>
</dbReference>
<keyword evidence="2" id="KW-1185">Reference proteome</keyword>
<protein>
    <submittedName>
        <fullName evidence="1">Uncharacterized protein</fullName>
    </submittedName>
</protein>
<dbReference type="AlphaFoldDB" id="A0AAE0EME7"/>
<accession>A0AAE0EME7</accession>
<dbReference type="InterPro" id="IPR052957">
    <property type="entry name" value="Auxin_embryo_med"/>
</dbReference>
<sequence length="167" mass="18831">MGRGGEVDRPARYDDATWGQQLQRIGDELQPSLLLFLRKLRRLEVAPGGSSAPRRMLWEDLAQGEVRITCDGRILRYLPVELQVRPPVPRLDVRVDGTTIALALELDADFVVPSNREAVDVDSAWNESLLHHIPELFVKMVEAAKARPGVLPLPSSYPRWLQPPRPK</sequence>
<evidence type="ECO:0000313" key="1">
    <source>
        <dbReference type="EMBL" id="KAK3233888.1"/>
    </source>
</evidence>
<dbReference type="PANTHER" id="PTHR32387">
    <property type="entry name" value="WU:FJ29H11"/>
    <property type="match status" value="1"/>
</dbReference>
<evidence type="ECO:0000313" key="2">
    <source>
        <dbReference type="Proteomes" id="UP001190700"/>
    </source>
</evidence>
<dbReference type="PANTHER" id="PTHR32387:SF0">
    <property type="entry name" value="PROTEIN NO VEIN"/>
    <property type="match status" value="1"/>
</dbReference>
<comment type="caution">
    <text evidence="1">The sequence shown here is derived from an EMBL/GenBank/DDBJ whole genome shotgun (WGS) entry which is preliminary data.</text>
</comment>
<proteinExistence type="predicted"/>
<name>A0AAE0EME7_9CHLO</name>
<dbReference type="EMBL" id="LGRX02035610">
    <property type="protein sequence ID" value="KAK3233888.1"/>
    <property type="molecule type" value="Genomic_DNA"/>
</dbReference>
<reference evidence="1 2" key="1">
    <citation type="journal article" date="2015" name="Genome Biol. Evol.">
        <title>Comparative Genomics of a Bacterivorous Green Alga Reveals Evolutionary Causalities and Consequences of Phago-Mixotrophic Mode of Nutrition.</title>
        <authorList>
            <person name="Burns J.A."/>
            <person name="Paasch A."/>
            <person name="Narechania A."/>
            <person name="Kim E."/>
        </authorList>
    </citation>
    <scope>NUCLEOTIDE SEQUENCE [LARGE SCALE GENOMIC DNA]</scope>
    <source>
        <strain evidence="1 2">PLY_AMNH</strain>
    </source>
</reference>
<gene>
    <name evidence="1" type="ORF">CYMTET_55837</name>
</gene>